<organism evidence="3 4">
    <name type="scientific">Venturia effusa</name>
    <dbReference type="NCBI Taxonomy" id="50376"/>
    <lineage>
        <taxon>Eukaryota</taxon>
        <taxon>Fungi</taxon>
        <taxon>Dikarya</taxon>
        <taxon>Ascomycota</taxon>
        <taxon>Pezizomycotina</taxon>
        <taxon>Dothideomycetes</taxon>
        <taxon>Pleosporomycetidae</taxon>
        <taxon>Venturiales</taxon>
        <taxon>Venturiaceae</taxon>
        <taxon>Venturia</taxon>
    </lineage>
</organism>
<proteinExistence type="predicted"/>
<accession>A0A517LNS0</accession>
<keyword evidence="2" id="KW-1133">Transmembrane helix</keyword>
<dbReference type="EMBL" id="CP042201">
    <property type="protein sequence ID" value="QDS77290.1"/>
    <property type="molecule type" value="Genomic_DNA"/>
</dbReference>
<name>A0A517LNS0_9PEZI</name>
<keyword evidence="4" id="KW-1185">Reference proteome</keyword>
<feature type="transmembrane region" description="Helical" evidence="2">
    <location>
        <begin position="120"/>
        <end position="146"/>
    </location>
</feature>
<sequence>MDVKVGPSVGCLQSHKKCRLDLNSTTQIQQAKNMEKDDQEALAGLQLAAKGLDAWFCFVAASLVWSIVKRFAGQGSAESLPVGYIHLHTECSDLRVLPKLFWGRRRDASRAKGRKNKLRLYMLIAFVTFICVLSNLMGPATAVLVIPNLEWININNKSPETWFTSVLSPSPPRDASIAPSCSEDKLRAQEYSCTFKSYGATTDMIVAAAVATNDQTYKRDGEERIPFNALLLPPVLQEQNVTFTVNFSDSTAWIPNRQSLRKLSADLLDYDDTVRSLPGSSASRERYPDSEYFTRSLQSRLFQHGPILGQANLCFVAGGEGKDWKVFNVTENGKVRCYQQTDGHWWCIPVGKDWLQFSTASTAFGIQDFYRTNTTPGVSQQGQSSNGNITVSIDSATSSLNISNATFRSVVDGHNFNWSAAFANSSLPQNTTFQGASQIFEYKRNVPLLGSRNEPPFGTRQLKDFVYCISQTKLGIADYALNPSLLSNPIRLVETNVITDADSITPAPQSTPIHPDWTRAAWNIDGGNDFVGGRNGAARKTITAFEGWLVAFANKPETSNNVQAAQDFRNIHKFMGAQTVSLVPYTTSGTKPKDALSQPVLRRKAMIQIWKYDVKTPSSIFGFIIMLLGAILVVVRTILYTTDRENMKDATQILVSALAQVPRRKGHRRNASSTSSLQPSSTATLPEENLLDLDEEEDDEEEEEKKKAFPLIYVSPVTSPDLSGGAALGPPKRVPYKRRISFHG</sequence>
<evidence type="ECO:0000256" key="1">
    <source>
        <dbReference type="SAM" id="MobiDB-lite"/>
    </source>
</evidence>
<evidence type="ECO:0000313" key="4">
    <source>
        <dbReference type="Proteomes" id="UP000316270"/>
    </source>
</evidence>
<feature type="compositionally biased region" description="Basic residues" evidence="1">
    <location>
        <begin position="734"/>
        <end position="744"/>
    </location>
</feature>
<feature type="region of interest" description="Disordered" evidence="1">
    <location>
        <begin position="664"/>
        <end position="744"/>
    </location>
</feature>
<evidence type="ECO:0000256" key="2">
    <source>
        <dbReference type="SAM" id="Phobius"/>
    </source>
</evidence>
<dbReference type="Proteomes" id="UP000316270">
    <property type="component" value="Chromosome 17"/>
</dbReference>
<feature type="compositionally biased region" description="Acidic residues" evidence="1">
    <location>
        <begin position="689"/>
        <end position="703"/>
    </location>
</feature>
<reference evidence="3 4" key="1">
    <citation type="submission" date="2019-07" db="EMBL/GenBank/DDBJ databases">
        <title>Finished genome of Venturia effusa.</title>
        <authorList>
            <person name="Young C.A."/>
            <person name="Cox M.P."/>
            <person name="Ganley A.R.D."/>
            <person name="David W.J."/>
        </authorList>
    </citation>
    <scope>NUCLEOTIDE SEQUENCE [LARGE SCALE GENOMIC DNA]</scope>
    <source>
        <strain evidence="4">albino</strain>
    </source>
</reference>
<feature type="compositionally biased region" description="Low complexity" evidence="1">
    <location>
        <begin position="671"/>
        <end position="688"/>
    </location>
</feature>
<keyword evidence="2" id="KW-0472">Membrane</keyword>
<feature type="transmembrane region" description="Helical" evidence="2">
    <location>
        <begin position="620"/>
        <end position="639"/>
    </location>
</feature>
<protein>
    <submittedName>
        <fullName evidence="3">Uncharacterized protein</fullName>
    </submittedName>
</protein>
<keyword evidence="2" id="KW-0812">Transmembrane</keyword>
<dbReference type="OrthoDB" id="5342924at2759"/>
<dbReference type="AlphaFoldDB" id="A0A517LNS0"/>
<gene>
    <name evidence="3" type="ORF">FKW77_004347</name>
</gene>
<evidence type="ECO:0000313" key="3">
    <source>
        <dbReference type="EMBL" id="QDS77290.1"/>
    </source>
</evidence>